<evidence type="ECO:0000256" key="18">
    <source>
        <dbReference type="PROSITE-ProRule" id="PRU00175"/>
    </source>
</evidence>
<keyword evidence="4" id="KW-0813">Transport</keyword>
<feature type="transmembrane region" description="Helical" evidence="19">
    <location>
        <begin position="203"/>
        <end position="220"/>
    </location>
</feature>
<dbReference type="InterPro" id="IPR006845">
    <property type="entry name" value="Pex_N"/>
</dbReference>
<dbReference type="Gene3D" id="3.30.40.10">
    <property type="entry name" value="Zinc/RING finger domain, C3HC4 (zinc finger)"/>
    <property type="match status" value="1"/>
</dbReference>
<evidence type="ECO:0000256" key="3">
    <source>
        <dbReference type="ARBA" id="ARBA00008704"/>
    </source>
</evidence>
<dbReference type="GO" id="GO:0016562">
    <property type="term" value="P:protein import into peroxisome matrix, receptor recycling"/>
    <property type="evidence" value="ECO:0007669"/>
    <property type="project" value="UniProtKB-ARBA"/>
</dbReference>
<evidence type="ECO:0000256" key="14">
    <source>
        <dbReference type="ARBA" id="ARBA00023140"/>
    </source>
</evidence>
<keyword evidence="5" id="KW-0808">Transferase</keyword>
<dbReference type="PROSITE" id="PS50089">
    <property type="entry name" value="ZF_RING_2"/>
    <property type="match status" value="1"/>
</dbReference>
<keyword evidence="10" id="KW-0862">Zinc</keyword>
<evidence type="ECO:0000256" key="8">
    <source>
        <dbReference type="ARBA" id="ARBA00022771"/>
    </source>
</evidence>
<reference evidence="21 22" key="1">
    <citation type="submission" date="2009-12" db="EMBL/GenBank/DDBJ databases">
        <title>The draft genome of Batrachochytrium dendrobatidis.</title>
        <authorList>
            <consortium name="US DOE Joint Genome Institute (JGI-PGF)"/>
            <person name="Kuo A."/>
            <person name="Salamov A."/>
            <person name="Schmutz J."/>
            <person name="Lucas S."/>
            <person name="Pitluck S."/>
            <person name="Rosenblum E."/>
            <person name="Stajich J."/>
            <person name="Eisen M."/>
            <person name="Grigoriev I.V."/>
        </authorList>
    </citation>
    <scope>NUCLEOTIDE SEQUENCE [LARGE SCALE GENOMIC DNA]</scope>
    <source>
        <strain evidence="22">JAM81 / FGSC 10211</strain>
    </source>
</reference>
<dbReference type="GeneID" id="18240705"/>
<comment type="similarity">
    <text evidence="3">Belongs to the pex2/pex10/pex12 family.</text>
</comment>
<dbReference type="SUPFAM" id="SSF57850">
    <property type="entry name" value="RING/U-box"/>
    <property type="match status" value="1"/>
</dbReference>
<comment type="pathway">
    <text evidence="2">Protein modification; protein ubiquitination.</text>
</comment>
<dbReference type="EMBL" id="GL882885">
    <property type="protein sequence ID" value="EGF79931.1"/>
    <property type="molecule type" value="Genomic_DNA"/>
</dbReference>
<gene>
    <name evidence="21" type="ORF">BATDEDRAFT_35249</name>
</gene>
<feature type="transmembrane region" description="Helical" evidence="19">
    <location>
        <begin position="254"/>
        <end position="275"/>
    </location>
</feature>
<keyword evidence="6 19" id="KW-0812">Transmembrane</keyword>
<evidence type="ECO:0000256" key="2">
    <source>
        <dbReference type="ARBA" id="ARBA00004906"/>
    </source>
</evidence>
<dbReference type="OrthoDB" id="1701437at2759"/>
<dbReference type="RefSeq" id="XP_006679553.1">
    <property type="nucleotide sequence ID" value="XM_006679490.1"/>
</dbReference>
<evidence type="ECO:0000256" key="10">
    <source>
        <dbReference type="ARBA" id="ARBA00022833"/>
    </source>
</evidence>
<accession>F4P409</accession>
<keyword evidence="22" id="KW-1185">Reference proteome</keyword>
<keyword evidence="14" id="KW-0576">Peroxisome</keyword>
<organism evidence="21 22">
    <name type="scientific">Batrachochytrium dendrobatidis (strain JAM81 / FGSC 10211)</name>
    <name type="common">Frog chytrid fungus</name>
    <dbReference type="NCBI Taxonomy" id="684364"/>
    <lineage>
        <taxon>Eukaryota</taxon>
        <taxon>Fungi</taxon>
        <taxon>Fungi incertae sedis</taxon>
        <taxon>Chytridiomycota</taxon>
        <taxon>Chytridiomycota incertae sedis</taxon>
        <taxon>Chytridiomycetes</taxon>
        <taxon>Rhizophydiales</taxon>
        <taxon>Rhizophydiales incertae sedis</taxon>
        <taxon>Batrachochytrium</taxon>
    </lineage>
</organism>
<evidence type="ECO:0000313" key="22">
    <source>
        <dbReference type="Proteomes" id="UP000007241"/>
    </source>
</evidence>
<dbReference type="InterPro" id="IPR013083">
    <property type="entry name" value="Znf_RING/FYVE/PHD"/>
</dbReference>
<comment type="subcellular location">
    <subcellularLocation>
        <location evidence="1">Peroxisome membrane</location>
        <topology evidence="1">Multi-pass membrane protein</topology>
    </subcellularLocation>
</comment>
<dbReference type="GO" id="GO:0005778">
    <property type="term" value="C:peroxisomal membrane"/>
    <property type="evidence" value="ECO:0007669"/>
    <property type="project" value="UniProtKB-SubCell"/>
</dbReference>
<evidence type="ECO:0000259" key="20">
    <source>
        <dbReference type="PROSITE" id="PS50089"/>
    </source>
</evidence>
<dbReference type="GO" id="GO:0016567">
    <property type="term" value="P:protein ubiquitination"/>
    <property type="evidence" value="ECO:0007669"/>
    <property type="project" value="UniProtKB-ARBA"/>
</dbReference>
<dbReference type="CDD" id="cd16526">
    <property type="entry name" value="RING-HC_PEX2"/>
    <property type="match status" value="1"/>
</dbReference>
<name>F4P409_BATDJ</name>
<dbReference type="EC" id="2.3.2.36" evidence="17"/>
<comment type="catalytic activity">
    <reaction evidence="16">
        <text>[E2 ubiquitin-conjugating enzyme]-S-ubiquitinyl-L-cysteine + [acceptor protein]-L-cysteine = [E2 ubiquitin-conjugating enzyme]-L-cysteine + [acceptor protein]-S-ubiquitinyl-L-cysteine.</text>
        <dbReference type="EC" id="2.3.2.36"/>
    </reaction>
</comment>
<dbReference type="InParanoid" id="F4P409"/>
<dbReference type="GO" id="GO:0061630">
    <property type="term" value="F:ubiquitin protein ligase activity"/>
    <property type="evidence" value="ECO:0007669"/>
    <property type="project" value="UniProtKB-EC"/>
</dbReference>
<sequence length="358" mass="41488">MASDTARQTESELPIHPGHVIRSDSTIINSSQSIISRYLIPSNPFQPTTTPNVQPMRRLHVLRSSQLDADLLNNELKGLLSEQVTSIFSMFKTNIKSKFEPEINAILEWLISESTLYASGTTYALQLQNLVYRNERQLSYAGELSSFNSPISKFQKTMHAILNIGGTWIHARLARYMTKHRWSDRAEIDSRYMIWKLIQRLELAFKIVSVANFLVFLYSGRYRSLLDRLLGMRVVYFQKTMSRMISFEFMNRQLVWHTFTEFLLFIIPFININAVKRALQKQFTQPRRLDLPPHLCVICHIKNSASLVLHVPYQTNCGHIFCYYCIKTEMMMDASYACPRCGVTVKSISRYANFIPST</sequence>
<protein>
    <recommendedName>
        <fullName evidence="17">RING-type E3 ubiquitin transferase (cysteine targeting)</fullName>
        <ecNumber evidence="17">2.3.2.36</ecNumber>
    </recommendedName>
    <alternativeName>
        <fullName evidence="15">Peroxin-2</fullName>
    </alternativeName>
</protein>
<dbReference type="STRING" id="684364.F4P409"/>
<keyword evidence="12 19" id="KW-1133">Transmembrane helix</keyword>
<feature type="domain" description="RING-type" evidence="20">
    <location>
        <begin position="296"/>
        <end position="341"/>
    </location>
</feature>
<keyword evidence="8 18" id="KW-0863">Zinc-finger</keyword>
<evidence type="ECO:0000256" key="19">
    <source>
        <dbReference type="SAM" id="Phobius"/>
    </source>
</evidence>
<evidence type="ECO:0000256" key="15">
    <source>
        <dbReference type="ARBA" id="ARBA00032511"/>
    </source>
</evidence>
<dbReference type="GO" id="GO:0008270">
    <property type="term" value="F:zinc ion binding"/>
    <property type="evidence" value="ECO:0007669"/>
    <property type="project" value="UniProtKB-KW"/>
</dbReference>
<evidence type="ECO:0000256" key="11">
    <source>
        <dbReference type="ARBA" id="ARBA00022927"/>
    </source>
</evidence>
<dbReference type="InterPro" id="IPR001841">
    <property type="entry name" value="Znf_RING"/>
</dbReference>
<dbReference type="HOGENOM" id="CLU_024591_3_1_1"/>
<keyword evidence="7" id="KW-0479">Metal-binding</keyword>
<keyword evidence="13 19" id="KW-0472">Membrane</keyword>
<dbReference type="OMA" id="WHGLMEL"/>
<evidence type="ECO:0000256" key="1">
    <source>
        <dbReference type="ARBA" id="ARBA00004585"/>
    </source>
</evidence>
<dbReference type="InterPro" id="IPR017907">
    <property type="entry name" value="Znf_RING_CS"/>
</dbReference>
<evidence type="ECO:0000256" key="17">
    <source>
        <dbReference type="ARBA" id="ARBA00034523"/>
    </source>
</evidence>
<evidence type="ECO:0000256" key="13">
    <source>
        <dbReference type="ARBA" id="ARBA00023136"/>
    </source>
</evidence>
<evidence type="ECO:0000256" key="4">
    <source>
        <dbReference type="ARBA" id="ARBA00022448"/>
    </source>
</evidence>
<dbReference type="PANTHER" id="PTHR48178:SF1">
    <property type="entry name" value="PEROXISOME BIOGENESIS FACTOR 2"/>
    <property type="match status" value="1"/>
</dbReference>
<dbReference type="AlphaFoldDB" id="F4P409"/>
<dbReference type="PROSITE" id="PS00518">
    <property type="entry name" value="ZF_RING_1"/>
    <property type="match status" value="1"/>
</dbReference>
<evidence type="ECO:0000256" key="12">
    <source>
        <dbReference type="ARBA" id="ARBA00022989"/>
    </source>
</evidence>
<evidence type="ECO:0000313" key="21">
    <source>
        <dbReference type="EMBL" id="EGF79931.1"/>
    </source>
</evidence>
<evidence type="ECO:0000256" key="16">
    <source>
        <dbReference type="ARBA" id="ARBA00034438"/>
    </source>
</evidence>
<dbReference type="SMART" id="SM00184">
    <property type="entry name" value="RING"/>
    <property type="match status" value="1"/>
</dbReference>
<dbReference type="PANTHER" id="PTHR48178">
    <property type="entry name" value="PEROXISOME BIOGENESIS FACTOR 2"/>
    <property type="match status" value="1"/>
</dbReference>
<dbReference type="InterPro" id="IPR025654">
    <property type="entry name" value="PEX2/10"/>
</dbReference>
<evidence type="ECO:0000256" key="7">
    <source>
        <dbReference type="ARBA" id="ARBA00022723"/>
    </source>
</evidence>
<dbReference type="Proteomes" id="UP000007241">
    <property type="component" value="Unassembled WGS sequence"/>
</dbReference>
<proteinExistence type="inferred from homology"/>
<evidence type="ECO:0000256" key="6">
    <source>
        <dbReference type="ARBA" id="ARBA00022692"/>
    </source>
</evidence>
<dbReference type="InterPro" id="IPR045859">
    <property type="entry name" value="RING-HC_PEX2"/>
</dbReference>
<evidence type="ECO:0000256" key="5">
    <source>
        <dbReference type="ARBA" id="ARBA00022679"/>
    </source>
</evidence>
<evidence type="ECO:0000256" key="9">
    <source>
        <dbReference type="ARBA" id="ARBA00022786"/>
    </source>
</evidence>
<keyword evidence="9" id="KW-0833">Ubl conjugation pathway</keyword>
<keyword evidence="11" id="KW-0653">Protein transport</keyword>
<dbReference type="Pfam" id="PF04757">
    <property type="entry name" value="Pex2_Pex12"/>
    <property type="match status" value="1"/>
</dbReference>